<evidence type="ECO:0000313" key="5">
    <source>
        <dbReference type="Proteomes" id="UP000031561"/>
    </source>
</evidence>
<dbReference type="PANTHER" id="PTHR43119">
    <property type="entry name" value="ABC TRANSPORT PROTEIN ATP-BINDING COMPONENT-RELATED"/>
    <property type="match status" value="1"/>
</dbReference>
<dbReference type="SUPFAM" id="SSF52540">
    <property type="entry name" value="P-loop containing nucleoside triphosphate hydrolases"/>
    <property type="match status" value="1"/>
</dbReference>
<proteinExistence type="predicted"/>
<dbReference type="Pfam" id="PF00005">
    <property type="entry name" value="ABC_tran"/>
    <property type="match status" value="1"/>
</dbReference>
<sequence>MEFHDPWEGSTLTPLLVVENLGRRLGDRWLWQQVSFELAAGEALGISGASGTGKSLLLRSLVGLDPIDAGSVMFQGRFLKQWDIPRLRRSMIYLMQTPGLIEGTVEDNLRAVMELRSNGHSPYSRDRVLEILQTCNRDAAFLRQSVARLSGGERQLLALVRALQIDPIVLLLDEPTAALDPDTTRQVEALISQWQQQQPQRSYLWVSHSADQLQRMSHRTLTLPILS</sequence>
<evidence type="ECO:0000256" key="2">
    <source>
        <dbReference type="ARBA" id="ARBA00022840"/>
    </source>
</evidence>
<dbReference type="Gene3D" id="3.40.50.300">
    <property type="entry name" value="P-loop containing nucleotide triphosphate hydrolases"/>
    <property type="match status" value="1"/>
</dbReference>
<dbReference type="PANTHER" id="PTHR43119:SF1">
    <property type="entry name" value="ABC TRANSPORTER DOMAIN-CONTAINING PROTEIN"/>
    <property type="match status" value="1"/>
</dbReference>
<comment type="caution">
    <text evidence="4">The sequence shown here is derived from an EMBL/GenBank/DDBJ whole genome shotgun (WGS) entry which is preliminary data.</text>
</comment>
<gene>
    <name evidence="4" type="ORF">QQ91_0020265</name>
</gene>
<organism evidence="4 5">
    <name type="scientific">Lyngbya confervoides BDU141951</name>
    <dbReference type="NCBI Taxonomy" id="1574623"/>
    <lineage>
        <taxon>Bacteria</taxon>
        <taxon>Bacillati</taxon>
        <taxon>Cyanobacteriota</taxon>
        <taxon>Cyanophyceae</taxon>
        <taxon>Oscillatoriophycideae</taxon>
        <taxon>Oscillatoriales</taxon>
        <taxon>Microcoleaceae</taxon>
        <taxon>Lyngbya</taxon>
    </lineage>
</organism>
<name>A0ABD4T967_9CYAN</name>
<keyword evidence="5" id="KW-1185">Reference proteome</keyword>
<evidence type="ECO:0000256" key="1">
    <source>
        <dbReference type="ARBA" id="ARBA00022741"/>
    </source>
</evidence>
<accession>A0ABD4T967</accession>
<dbReference type="AlphaFoldDB" id="A0ABD4T967"/>
<feature type="domain" description="ABC transporter" evidence="3">
    <location>
        <begin position="16"/>
        <end position="226"/>
    </location>
</feature>
<reference evidence="4 5" key="1">
    <citation type="journal article" date="2015" name="Genome Announc.">
        <title>Draft Genome Sequence of Filamentous Marine Cyanobacterium Lyngbya confervoides Strain BDU141951.</title>
        <authorList>
            <person name="Chandrababunaidu M.M."/>
            <person name="Sen D."/>
            <person name="Tripathy S."/>
        </authorList>
    </citation>
    <scope>NUCLEOTIDE SEQUENCE [LARGE SCALE GENOMIC DNA]</scope>
    <source>
        <strain evidence="4 5">BDU141951</strain>
    </source>
</reference>
<dbReference type="Proteomes" id="UP000031561">
    <property type="component" value="Unassembled WGS sequence"/>
</dbReference>
<dbReference type="SMART" id="SM00382">
    <property type="entry name" value="AAA"/>
    <property type="match status" value="1"/>
</dbReference>
<keyword evidence="2 4" id="KW-0067">ATP-binding</keyword>
<dbReference type="PROSITE" id="PS00211">
    <property type="entry name" value="ABC_TRANSPORTER_1"/>
    <property type="match status" value="1"/>
</dbReference>
<dbReference type="GO" id="GO:0005524">
    <property type="term" value="F:ATP binding"/>
    <property type="evidence" value="ECO:0007669"/>
    <property type="project" value="UniProtKB-KW"/>
</dbReference>
<dbReference type="EMBL" id="JTHE03000116">
    <property type="protein sequence ID" value="MCM1985156.1"/>
    <property type="molecule type" value="Genomic_DNA"/>
</dbReference>
<dbReference type="InterPro" id="IPR017871">
    <property type="entry name" value="ABC_transporter-like_CS"/>
</dbReference>
<dbReference type="InterPro" id="IPR003593">
    <property type="entry name" value="AAA+_ATPase"/>
</dbReference>
<keyword evidence="1" id="KW-0547">Nucleotide-binding</keyword>
<dbReference type="InterPro" id="IPR027417">
    <property type="entry name" value="P-loop_NTPase"/>
</dbReference>
<protein>
    <submittedName>
        <fullName evidence="4">ATP-binding cassette domain-containing protein</fullName>
    </submittedName>
</protein>
<dbReference type="PROSITE" id="PS50893">
    <property type="entry name" value="ABC_TRANSPORTER_2"/>
    <property type="match status" value="1"/>
</dbReference>
<evidence type="ECO:0000313" key="4">
    <source>
        <dbReference type="EMBL" id="MCM1985156.1"/>
    </source>
</evidence>
<dbReference type="InterPro" id="IPR003439">
    <property type="entry name" value="ABC_transporter-like_ATP-bd"/>
</dbReference>
<evidence type="ECO:0000259" key="3">
    <source>
        <dbReference type="PROSITE" id="PS50893"/>
    </source>
</evidence>
<dbReference type="RefSeq" id="WP_166277852.1">
    <property type="nucleotide sequence ID" value="NZ_JTHE03000116.1"/>
</dbReference>